<gene>
    <name evidence="2" type="ORF">M0C40_09220</name>
</gene>
<feature type="transmembrane region" description="Helical" evidence="1">
    <location>
        <begin position="145"/>
        <end position="163"/>
    </location>
</feature>
<sequence>MIDKENIIIKNENGTYWQRLGFEQRNPSQSFKAWKNRKFLKYDKYPFHIKKAYIMRYNALSILYHTPFLSLYGLFFTSLHFNWIPTLEPVKEFMFGQHDITDGGFFGYAGIVISYPILHGTAWLTTKIPKIPAIKLPIGKCLEQVYKIPSYILYLILFGWLIFRKYLKKHNVNICHNCKQTIEQVESWNQYCLKKNEINRLYTPPRYFWVVI</sequence>
<name>A0AAX3SY81_SPICI</name>
<evidence type="ECO:0000313" key="2">
    <source>
        <dbReference type="EMBL" id="WFG96242.1"/>
    </source>
</evidence>
<keyword evidence="1" id="KW-1133">Transmembrane helix</keyword>
<feature type="transmembrane region" description="Helical" evidence="1">
    <location>
        <begin position="62"/>
        <end position="85"/>
    </location>
</feature>
<keyword evidence="1" id="KW-0812">Transmembrane</keyword>
<proteinExistence type="predicted"/>
<keyword evidence="1" id="KW-0472">Membrane</keyword>
<dbReference type="Proteomes" id="UP001214629">
    <property type="component" value="Chromosome"/>
</dbReference>
<dbReference type="RefSeq" id="WP_277938594.1">
    <property type="nucleotide sequence ID" value="NZ_CP096246.1"/>
</dbReference>
<dbReference type="AlphaFoldDB" id="A0AAX3SY81"/>
<keyword evidence="3" id="KW-1185">Reference proteome</keyword>
<protein>
    <submittedName>
        <fullName evidence="2">Uncharacterized protein</fullName>
    </submittedName>
</protein>
<dbReference type="EMBL" id="CP096246">
    <property type="protein sequence ID" value="WFG96242.1"/>
    <property type="molecule type" value="Genomic_DNA"/>
</dbReference>
<accession>A0AAX3SY81</accession>
<evidence type="ECO:0000313" key="3">
    <source>
        <dbReference type="Proteomes" id="UP001214629"/>
    </source>
</evidence>
<reference evidence="2 3" key="1">
    <citation type="submission" date="2022-04" db="EMBL/GenBank/DDBJ databases">
        <title>Whole genome of Spiroplasma citri.</title>
        <authorList>
            <person name="Khanchezar A."/>
            <person name="Izadpanah K."/>
            <person name="Taghavi M."/>
            <person name="Ghorbani A."/>
            <person name="Beven L."/>
        </authorList>
    </citation>
    <scope>NUCLEOTIDE SEQUENCE [LARGE SCALE GENOMIC DNA]</scope>
    <source>
        <strain evidence="2 3">D4</strain>
    </source>
</reference>
<organism evidence="2 3">
    <name type="scientific">Spiroplasma citri</name>
    <dbReference type="NCBI Taxonomy" id="2133"/>
    <lineage>
        <taxon>Bacteria</taxon>
        <taxon>Bacillati</taxon>
        <taxon>Mycoplasmatota</taxon>
        <taxon>Mollicutes</taxon>
        <taxon>Entomoplasmatales</taxon>
        <taxon>Spiroplasmataceae</taxon>
        <taxon>Spiroplasma</taxon>
    </lineage>
</organism>
<feature type="transmembrane region" description="Helical" evidence="1">
    <location>
        <begin position="105"/>
        <end position="124"/>
    </location>
</feature>
<evidence type="ECO:0000256" key="1">
    <source>
        <dbReference type="SAM" id="Phobius"/>
    </source>
</evidence>